<keyword evidence="1" id="KW-0560">Oxidoreductase</keyword>
<dbReference type="SUPFAM" id="SSF48113">
    <property type="entry name" value="Heme-dependent peroxidases"/>
    <property type="match status" value="1"/>
</dbReference>
<dbReference type="GO" id="GO:0006979">
    <property type="term" value="P:response to oxidative stress"/>
    <property type="evidence" value="ECO:0007669"/>
    <property type="project" value="InterPro"/>
</dbReference>
<dbReference type="InterPro" id="IPR037120">
    <property type="entry name" value="Haem_peroxidase_sf_animal"/>
</dbReference>
<keyword evidence="3" id="KW-1185">Reference proteome</keyword>
<dbReference type="Gene3D" id="1.10.640.10">
    <property type="entry name" value="Haem peroxidase domain superfamily, animal type"/>
    <property type="match status" value="2"/>
</dbReference>
<accession>A0A0L7LW45</accession>
<dbReference type="GO" id="GO:0020037">
    <property type="term" value="F:heme binding"/>
    <property type="evidence" value="ECO:0007669"/>
    <property type="project" value="InterPro"/>
</dbReference>
<name>A0A0L7LW45_OPEBR</name>
<evidence type="ECO:0000313" key="3">
    <source>
        <dbReference type="Proteomes" id="UP000037510"/>
    </source>
</evidence>
<dbReference type="PROSITE" id="PS50292">
    <property type="entry name" value="PEROXIDASE_3"/>
    <property type="match status" value="1"/>
</dbReference>
<dbReference type="Pfam" id="PF03098">
    <property type="entry name" value="An_peroxidase"/>
    <property type="match status" value="2"/>
</dbReference>
<gene>
    <name evidence="2" type="ORF">OBRU01_00458</name>
</gene>
<dbReference type="STRING" id="104452.A0A0L7LW45"/>
<proteinExistence type="predicted"/>
<dbReference type="EMBL" id="JTDY01000019">
    <property type="protein sequence ID" value="KOB79391.1"/>
    <property type="molecule type" value="Genomic_DNA"/>
</dbReference>
<dbReference type="InterPro" id="IPR019791">
    <property type="entry name" value="Haem_peroxidase_animal"/>
</dbReference>
<dbReference type="PANTHER" id="PTHR11475:SF125">
    <property type="entry name" value="GH11385P"/>
    <property type="match status" value="1"/>
</dbReference>
<evidence type="ECO:0000313" key="2">
    <source>
        <dbReference type="EMBL" id="KOB79391.1"/>
    </source>
</evidence>
<keyword evidence="1" id="KW-0575">Peroxidase</keyword>
<dbReference type="GO" id="GO:0004601">
    <property type="term" value="F:peroxidase activity"/>
    <property type="evidence" value="ECO:0007669"/>
    <property type="project" value="UniProtKB-KW"/>
</dbReference>
<dbReference type="PRINTS" id="PR00457">
    <property type="entry name" value="ANPEROXIDASE"/>
</dbReference>
<protein>
    <submittedName>
        <fullName evidence="2">Peroxinectin-like</fullName>
    </submittedName>
</protein>
<evidence type="ECO:0000256" key="1">
    <source>
        <dbReference type="ARBA" id="ARBA00022559"/>
    </source>
</evidence>
<organism evidence="2 3">
    <name type="scientific">Operophtera brumata</name>
    <name type="common">Winter moth</name>
    <name type="synonym">Phalaena brumata</name>
    <dbReference type="NCBI Taxonomy" id="104452"/>
    <lineage>
        <taxon>Eukaryota</taxon>
        <taxon>Metazoa</taxon>
        <taxon>Ecdysozoa</taxon>
        <taxon>Arthropoda</taxon>
        <taxon>Hexapoda</taxon>
        <taxon>Insecta</taxon>
        <taxon>Pterygota</taxon>
        <taxon>Neoptera</taxon>
        <taxon>Endopterygota</taxon>
        <taxon>Lepidoptera</taxon>
        <taxon>Glossata</taxon>
        <taxon>Ditrysia</taxon>
        <taxon>Geometroidea</taxon>
        <taxon>Geometridae</taxon>
        <taxon>Larentiinae</taxon>
        <taxon>Operophtera</taxon>
    </lineage>
</organism>
<comment type="caution">
    <text evidence="2">The sequence shown here is derived from an EMBL/GenBank/DDBJ whole genome shotgun (WGS) entry which is preliminary data.</text>
</comment>
<dbReference type="CDD" id="cd09823">
    <property type="entry name" value="peroxinectin_like"/>
    <property type="match status" value="1"/>
</dbReference>
<dbReference type="AlphaFoldDB" id="A0A0L7LW45"/>
<sequence>MSVTTILFCFSILEEMTKTVLLGVVLWAGLTFGSHVAPYPLNLIVSTDITHPPPIYDFPFPSAEQLKRLPHVTVAQTNKSLNLSKLEVAMLQRLEMNLEYAGIIPKAGTAAQGFAIHGAASDDAMHYEKSSYTITKASQNLVYTKCRRYGLPNDECASFISTLNLRESAFGAECAALERFTCRTNKKSKYRTFDGSCNNPIRSSWGQGLTGYKRLLHPRYADGIEEPRRAVSFHQLPSARVVSTTLTNNVDSPDDTKTVALAVWGQFIHHDLVHTPVRKTRMALAPRHLHPSCMPIYVPGQDPFYKDQYISCMEYTRSVTTYRGDCTFGAAEQMNQATHFLDGSHIYGSNSRDAAGLRESIGGLLKTSTFQDEDHLPLATNPKEKCLVDSDSSTCFSAGDVRVNMHPWLTGLHSLWVKEHNRIAKTLATLNPEWNSDRLFHEARRIVVAELQHITYRHWLTALTGKAFDELYDSYDTGYNSDVDPTITNAFATASLHFINSLLDQDIELYDDNQNMTSSHRLMDNYYKPEILMQKGGLEKVMRGMISQRSQGMDFSYDDDYRALCGLPVASTFHNLADVIPQEPADIDLVVGLMAEQPLPGSLLGPTATCIIKEQLWRTRAGDRYFYSHSGETGSFSKRQVAELRRATLARVLNPIVSCDAIKAVNLDAWRDASQQPDILTRTNNWIKKKVTVGDGNDKNDVMIEDKYARTNIGGSLFINDRYEVKNIQKKEVC</sequence>
<reference evidence="2 3" key="1">
    <citation type="journal article" date="2015" name="Genome Biol. Evol.">
        <title>The genome of winter moth (Operophtera brumata) provides a genomic perspective on sexual dimorphism and phenology.</title>
        <authorList>
            <person name="Derks M.F."/>
            <person name="Smit S."/>
            <person name="Salis L."/>
            <person name="Schijlen E."/>
            <person name="Bossers A."/>
            <person name="Mateman C."/>
            <person name="Pijl A.S."/>
            <person name="de Ridder D."/>
            <person name="Groenen M.A."/>
            <person name="Visser M.E."/>
            <person name="Megens H.J."/>
        </authorList>
    </citation>
    <scope>NUCLEOTIDE SEQUENCE [LARGE SCALE GENOMIC DNA]</scope>
    <source>
        <strain evidence="2">WM2013NL</strain>
        <tissue evidence="2">Head and thorax</tissue>
    </source>
</reference>
<dbReference type="Proteomes" id="UP000037510">
    <property type="component" value="Unassembled WGS sequence"/>
</dbReference>
<dbReference type="InterPro" id="IPR010255">
    <property type="entry name" value="Haem_peroxidase_sf"/>
</dbReference>
<dbReference type="PANTHER" id="PTHR11475">
    <property type="entry name" value="OXIDASE/PEROXIDASE"/>
    <property type="match status" value="1"/>
</dbReference>